<dbReference type="InterPro" id="IPR038765">
    <property type="entry name" value="Papain-like_cys_pep_sf"/>
</dbReference>
<comment type="similarity">
    <text evidence="1">Belongs to the peptidase C40 family.</text>
</comment>
<dbReference type="PANTHER" id="PTHR47359">
    <property type="entry name" value="PEPTIDOGLYCAN DL-ENDOPEPTIDASE CWLO"/>
    <property type="match status" value="1"/>
</dbReference>
<dbReference type="Pfam" id="PF00877">
    <property type="entry name" value="NLPC_P60"/>
    <property type="match status" value="1"/>
</dbReference>
<sequence>MERRVPLRLVIVLLAILGLFGAGLVLVPAMMMMGIAGVPLDEDSDSGTLSVSCARIAQTGNTDVVLDDSQLENAQTVIETGVALDIPPRGLVVAVATAMQESTLRNINYGDRDSLGLFQQRAAWGPASDRTNPEESARMFFTGGQQGQPGLVDVDNWQSMDVTDAAQEVQRSAFPFAYARWESLAGSLVESVVGDGQLGCDQNMVGANLPDSTVGDFLQVALEQQGDPYIWGAVGPDSFDCSGLVVYSYQKVGHPLKIRTAAQMMDNSTMIEPGQEQPGDLLFGALGERGSAGHVMIVVEPGTAVQAPAAGRDVEVTQYTADNVNWKLGRLNDSAFADSQSPAA</sequence>
<dbReference type="RefSeq" id="WP_231449608.1">
    <property type="nucleotide sequence ID" value="NZ_JAJOMB010000034.1"/>
</dbReference>
<dbReference type="GO" id="GO:0006508">
    <property type="term" value="P:proteolysis"/>
    <property type="evidence" value="ECO:0007669"/>
    <property type="project" value="UniProtKB-KW"/>
</dbReference>
<keyword evidence="3" id="KW-0378">Hydrolase</keyword>
<dbReference type="SUPFAM" id="SSF54001">
    <property type="entry name" value="Cysteine proteinases"/>
    <property type="match status" value="1"/>
</dbReference>
<evidence type="ECO:0000256" key="3">
    <source>
        <dbReference type="ARBA" id="ARBA00022801"/>
    </source>
</evidence>
<dbReference type="GO" id="GO:0008234">
    <property type="term" value="F:cysteine-type peptidase activity"/>
    <property type="evidence" value="ECO:0007669"/>
    <property type="project" value="UniProtKB-KW"/>
</dbReference>
<evidence type="ECO:0000259" key="5">
    <source>
        <dbReference type="PROSITE" id="PS51935"/>
    </source>
</evidence>
<evidence type="ECO:0000256" key="2">
    <source>
        <dbReference type="ARBA" id="ARBA00022670"/>
    </source>
</evidence>
<dbReference type="InterPro" id="IPR051794">
    <property type="entry name" value="PG_Endopeptidase_C40"/>
</dbReference>
<dbReference type="EMBL" id="JAJOMB010000034">
    <property type="protein sequence ID" value="MCD5316756.1"/>
    <property type="molecule type" value="Genomic_DNA"/>
</dbReference>
<evidence type="ECO:0000256" key="1">
    <source>
        <dbReference type="ARBA" id="ARBA00007074"/>
    </source>
</evidence>
<dbReference type="Proteomes" id="UP001138997">
    <property type="component" value="Unassembled WGS sequence"/>
</dbReference>
<accession>A0A9X1NN29</accession>
<dbReference type="Gene3D" id="3.90.1720.10">
    <property type="entry name" value="endopeptidase domain like (from Nostoc punctiforme)"/>
    <property type="match status" value="1"/>
</dbReference>
<dbReference type="PANTHER" id="PTHR47359:SF3">
    <property type="entry name" value="NLP_P60 DOMAIN-CONTAINING PROTEIN-RELATED"/>
    <property type="match status" value="1"/>
</dbReference>
<dbReference type="PROSITE" id="PS51935">
    <property type="entry name" value="NLPC_P60"/>
    <property type="match status" value="1"/>
</dbReference>
<evidence type="ECO:0000313" key="7">
    <source>
        <dbReference type="Proteomes" id="UP001138997"/>
    </source>
</evidence>
<dbReference type="InterPro" id="IPR000064">
    <property type="entry name" value="NLP_P60_dom"/>
</dbReference>
<gene>
    <name evidence="6" type="ORF">LR394_38250</name>
</gene>
<organism evidence="6 7">
    <name type="scientific">Kineosporia babensis</name>
    <dbReference type="NCBI Taxonomy" id="499548"/>
    <lineage>
        <taxon>Bacteria</taxon>
        <taxon>Bacillati</taxon>
        <taxon>Actinomycetota</taxon>
        <taxon>Actinomycetes</taxon>
        <taxon>Kineosporiales</taxon>
        <taxon>Kineosporiaceae</taxon>
        <taxon>Kineosporia</taxon>
    </lineage>
</organism>
<feature type="domain" description="NlpC/P60" evidence="5">
    <location>
        <begin position="211"/>
        <end position="337"/>
    </location>
</feature>
<evidence type="ECO:0000256" key="4">
    <source>
        <dbReference type="ARBA" id="ARBA00022807"/>
    </source>
</evidence>
<comment type="caution">
    <text evidence="6">The sequence shown here is derived from an EMBL/GenBank/DDBJ whole genome shotgun (WGS) entry which is preliminary data.</text>
</comment>
<keyword evidence="2" id="KW-0645">Protease</keyword>
<reference evidence="6" key="1">
    <citation type="submission" date="2021-11" db="EMBL/GenBank/DDBJ databases">
        <title>Streptomyces corallinus and Kineosporia corallina sp. nov., two new coral-derived marine actinobacteria.</title>
        <authorList>
            <person name="Buangrab K."/>
            <person name="Sutthacheep M."/>
            <person name="Yeemin T."/>
            <person name="Harunari E."/>
            <person name="Igarashi Y."/>
            <person name="Sripreechasak P."/>
            <person name="Kanchanasin P."/>
            <person name="Tanasupawat S."/>
            <person name="Phongsopitanun W."/>
        </authorList>
    </citation>
    <scope>NUCLEOTIDE SEQUENCE</scope>
    <source>
        <strain evidence="6">JCM 31032</strain>
    </source>
</reference>
<dbReference type="AlphaFoldDB" id="A0A9X1NN29"/>
<keyword evidence="4" id="KW-0788">Thiol protease</keyword>
<proteinExistence type="inferred from homology"/>
<protein>
    <submittedName>
        <fullName evidence="6">NlpC/P60 family protein</fullName>
    </submittedName>
</protein>
<name>A0A9X1NN29_9ACTN</name>
<evidence type="ECO:0000313" key="6">
    <source>
        <dbReference type="EMBL" id="MCD5316756.1"/>
    </source>
</evidence>
<keyword evidence="7" id="KW-1185">Reference proteome</keyword>